<feature type="binding site" evidence="14">
    <location>
        <position position="782"/>
    </location>
    <ligand>
        <name>ATP</name>
        <dbReference type="ChEBI" id="CHEBI:30616"/>
    </ligand>
</feature>
<dbReference type="GO" id="GO:0005952">
    <property type="term" value="C:cAMP-dependent protein kinase complex"/>
    <property type="evidence" value="ECO:0007669"/>
    <property type="project" value="TreeGrafter"/>
</dbReference>
<dbReference type="AlphaFoldDB" id="A0AA36NDG8"/>
<keyword evidence="12" id="KW-0142">cGMP-binding</keyword>
<dbReference type="InterPro" id="IPR017441">
    <property type="entry name" value="Protein_kinase_ATP_BS"/>
</dbReference>
<reference evidence="18" key="1">
    <citation type="submission" date="2023-08" db="EMBL/GenBank/DDBJ databases">
        <authorList>
            <person name="Chen Y."/>
            <person name="Shah S."/>
            <person name="Dougan E. K."/>
            <person name="Thang M."/>
            <person name="Chan C."/>
        </authorList>
    </citation>
    <scope>NUCLEOTIDE SEQUENCE</scope>
</reference>
<evidence type="ECO:0000313" key="18">
    <source>
        <dbReference type="EMBL" id="CAJ1399381.1"/>
    </source>
</evidence>
<dbReference type="FunFam" id="1.10.510.10:FF:000571">
    <property type="entry name" value="Maternal embryonic leucine zipper kinase"/>
    <property type="match status" value="1"/>
</dbReference>
<dbReference type="InterPro" id="IPR000595">
    <property type="entry name" value="cNMP-bd_dom"/>
</dbReference>
<dbReference type="CDD" id="cd00038">
    <property type="entry name" value="CAP_ED"/>
    <property type="match status" value="2"/>
</dbReference>
<keyword evidence="8 14" id="KW-0547">Nucleotide-binding</keyword>
<feature type="compositionally biased region" description="Polar residues" evidence="15">
    <location>
        <begin position="125"/>
        <end position="136"/>
    </location>
</feature>
<comment type="cofactor">
    <cofactor evidence="1">
        <name>Mg(2+)</name>
        <dbReference type="ChEBI" id="CHEBI:18420"/>
    </cofactor>
</comment>
<dbReference type="Gene3D" id="2.60.120.10">
    <property type="entry name" value="Jelly Rolls"/>
    <property type="match status" value="3"/>
</dbReference>
<evidence type="ECO:0000256" key="12">
    <source>
        <dbReference type="ARBA" id="ARBA00022992"/>
    </source>
</evidence>
<dbReference type="InterPro" id="IPR018488">
    <property type="entry name" value="cNMP-bd_CS"/>
</dbReference>
<proteinExistence type="predicted"/>
<evidence type="ECO:0000259" key="17">
    <source>
        <dbReference type="PROSITE" id="PS50042"/>
    </source>
</evidence>
<keyword evidence="7" id="KW-0479">Metal-binding</keyword>
<keyword evidence="9" id="KW-0418">Kinase</keyword>
<sequence length="1090" mass="118664">MIGKVATGPMRVSVSMKQPSDPRVSVHKGISPPMQHRNVVVATPDGRMSPNRSGVVIPARPAQGVPMPTSPPRGASSPQLASRPGVASPRSMQSPASVASARVAYTPAPRPSVTSSQARVGPSPKASSPSKLQKPSSVAAPPTKALHGNAHGLVVAGGQQRAMTMTATIRGEKEAEKPKVEAKPEAKPAPESGRHKHLLATMSLKPHSTAQGSHRLQTRRKDGNKTPEVEQFLMDSLRRDPGSSQAQLSEADLAAIVSVMEFYEFEPDASDDEDSGGMGVGGASGYIFVVDSGSFEVRIDGTPIATLGRGCTFGWNFLMKQPQASSVFACTKSGLWGADGQKVQTMLHERQRDRLQQNRKLLDCVSMFKGLPPRQIELLSSAIVSETVPAGMKVVEKGELSTALYFIKQGTLLVEENQKELGPGEFFGERALLHHAPRSATVSAVTEAELLRLEAENLKSVVGNDVMVYLSRSLILESLKGSHACGQFSATQQSAILQKMTISEVPANMPIREAKSDKFLLLAVIQGEVHDITRLGEPQVFLPGTPYESKAKEVDKVSSPQSVTMCRVNTEVVREKLVLAAGPEGAKVAVLMESGLEAALADGSPSSDPSVTSRKERFGQKMLAVKKVPIFRHLNKQQTERVVMSLQDQKLVHSEVVIRQGDKGNHFFVIVKGEVTVTIDGKKIRTQGKNASFGERALLFDEPRSATVQVSSEAAELWTLEKSVFKQIITEKMKKDLEYRISIQDAGVGLSDLKPLSFLGAGAFSTVRLVEHRKTGAKYALKTCKRTSTGKMPVEMQTECDILAENDHPFILYMVAVFETKTYVSMLTEILAGGELWSALRKLPVMLPRESARFYTASILIAVEALWDRNVVYRDLKPENVMLDQEGYVKIIDFGVSKKLPEGESRTYTVVGTPHYMAPEVFQGKGYGVEVDLWSLGVMLFEFVCGYLPFGTNVSEPRQVCSAVLRGKLKFPSAFKDDVAKDLIKGLLTIPVLKRLGAGVNGLQDVFKHPFFDIAGHASIFDKLLGRELEPPYAPGPWKAPSDQKRPAGYSKEMFELFEHPLAKDGAKDGGNPEVVKQNGFFCSVFRRGK</sequence>
<keyword evidence="11" id="KW-0460">Magnesium</keyword>
<dbReference type="InterPro" id="IPR018490">
    <property type="entry name" value="cNMP-bd_dom_sf"/>
</dbReference>
<dbReference type="InterPro" id="IPR008271">
    <property type="entry name" value="Ser/Thr_kinase_AS"/>
</dbReference>
<dbReference type="PROSITE" id="PS50042">
    <property type="entry name" value="CNMP_BINDING_3"/>
    <property type="match status" value="3"/>
</dbReference>
<feature type="compositionally biased region" description="Basic and acidic residues" evidence="15">
    <location>
        <begin position="170"/>
        <end position="188"/>
    </location>
</feature>
<feature type="region of interest" description="Disordered" evidence="15">
    <location>
        <begin position="170"/>
        <end position="194"/>
    </location>
</feature>
<dbReference type="PANTHER" id="PTHR24353:SF37">
    <property type="entry name" value="CAMP-DEPENDENT PROTEIN KINASE CATALYTIC SUBUNIT PRKX"/>
    <property type="match status" value="1"/>
</dbReference>
<dbReference type="PROSITE" id="PS00107">
    <property type="entry name" value="PROTEIN_KINASE_ATP"/>
    <property type="match status" value="1"/>
</dbReference>
<dbReference type="SMART" id="SM00100">
    <property type="entry name" value="cNMP"/>
    <property type="match status" value="3"/>
</dbReference>
<dbReference type="PROSITE" id="PS00108">
    <property type="entry name" value="PROTEIN_KINASE_ST"/>
    <property type="match status" value="1"/>
</dbReference>
<protein>
    <recommendedName>
        <fullName evidence="13">cGMP-dependent protein kinase</fullName>
    </recommendedName>
</protein>
<feature type="region of interest" description="Disordered" evidence="15">
    <location>
        <begin position="1"/>
        <end position="146"/>
    </location>
</feature>
<dbReference type="InterPro" id="IPR014710">
    <property type="entry name" value="RmlC-like_jellyroll"/>
</dbReference>
<gene>
    <name evidence="18" type="ORF">EVOR1521_LOCUS22918</name>
</gene>
<keyword evidence="10 14" id="KW-0067">ATP-binding</keyword>
<dbReference type="SUPFAM" id="SSF56112">
    <property type="entry name" value="Protein kinase-like (PK-like)"/>
    <property type="match status" value="1"/>
</dbReference>
<dbReference type="GO" id="GO:0030553">
    <property type="term" value="F:cGMP binding"/>
    <property type="evidence" value="ECO:0007669"/>
    <property type="project" value="UniProtKB-KW"/>
</dbReference>
<keyword evidence="19" id="KW-1185">Reference proteome</keyword>
<keyword evidence="6" id="KW-0808">Transferase</keyword>
<dbReference type="InterPro" id="IPR011009">
    <property type="entry name" value="Kinase-like_dom_sf"/>
</dbReference>
<dbReference type="GO" id="GO:0005524">
    <property type="term" value="F:ATP binding"/>
    <property type="evidence" value="ECO:0007669"/>
    <property type="project" value="UniProtKB-UniRule"/>
</dbReference>
<name>A0AA36NDG8_9DINO</name>
<dbReference type="Gene3D" id="1.10.510.10">
    <property type="entry name" value="Transferase(Phosphotransferase) domain 1"/>
    <property type="match status" value="1"/>
</dbReference>
<evidence type="ECO:0000256" key="9">
    <source>
        <dbReference type="ARBA" id="ARBA00022777"/>
    </source>
</evidence>
<evidence type="ECO:0000256" key="2">
    <source>
        <dbReference type="ARBA" id="ARBA00011245"/>
    </source>
</evidence>
<evidence type="ECO:0000256" key="14">
    <source>
        <dbReference type="PROSITE-ProRule" id="PRU10141"/>
    </source>
</evidence>
<dbReference type="GO" id="GO:0004691">
    <property type="term" value="F:cAMP-dependent protein kinase activity"/>
    <property type="evidence" value="ECO:0007669"/>
    <property type="project" value="TreeGrafter"/>
</dbReference>
<feature type="domain" description="Cyclic nucleotide-binding" evidence="17">
    <location>
        <begin position="630"/>
        <end position="729"/>
    </location>
</feature>
<dbReference type="Pfam" id="PF00027">
    <property type="entry name" value="cNMP_binding"/>
    <property type="match status" value="2"/>
</dbReference>
<dbReference type="PROSITE" id="PS00889">
    <property type="entry name" value="CNMP_BINDING_2"/>
    <property type="match status" value="2"/>
</dbReference>
<keyword evidence="3" id="KW-0963">Cytoplasm</keyword>
<keyword evidence="5" id="KW-0140">cGMP</keyword>
<evidence type="ECO:0000256" key="13">
    <source>
        <dbReference type="ARBA" id="ARBA00024113"/>
    </source>
</evidence>
<keyword evidence="4" id="KW-0723">Serine/threonine-protein kinase</keyword>
<comment type="subunit">
    <text evidence="2">Monomer.</text>
</comment>
<evidence type="ECO:0000256" key="8">
    <source>
        <dbReference type="ARBA" id="ARBA00022741"/>
    </source>
</evidence>
<dbReference type="SUPFAM" id="SSF51206">
    <property type="entry name" value="cAMP-binding domain-like"/>
    <property type="match status" value="3"/>
</dbReference>
<dbReference type="PROSITE" id="PS50011">
    <property type="entry name" value="PROTEIN_KINASE_DOM"/>
    <property type="match status" value="1"/>
</dbReference>
<evidence type="ECO:0000256" key="15">
    <source>
        <dbReference type="SAM" id="MobiDB-lite"/>
    </source>
</evidence>
<evidence type="ECO:0000256" key="10">
    <source>
        <dbReference type="ARBA" id="ARBA00022840"/>
    </source>
</evidence>
<evidence type="ECO:0000256" key="1">
    <source>
        <dbReference type="ARBA" id="ARBA00001946"/>
    </source>
</evidence>
<comment type="caution">
    <text evidence="18">The sequence shown here is derived from an EMBL/GenBank/DDBJ whole genome shotgun (WGS) entry which is preliminary data.</text>
</comment>
<organism evidence="18 19">
    <name type="scientific">Effrenium voratum</name>
    <dbReference type="NCBI Taxonomy" id="2562239"/>
    <lineage>
        <taxon>Eukaryota</taxon>
        <taxon>Sar</taxon>
        <taxon>Alveolata</taxon>
        <taxon>Dinophyceae</taxon>
        <taxon>Suessiales</taxon>
        <taxon>Symbiodiniaceae</taxon>
        <taxon>Effrenium</taxon>
    </lineage>
</organism>
<feature type="domain" description="Protein kinase" evidence="16">
    <location>
        <begin position="753"/>
        <end position="1012"/>
    </location>
</feature>
<dbReference type="Pfam" id="PF00069">
    <property type="entry name" value="Pkinase"/>
    <property type="match status" value="1"/>
</dbReference>
<evidence type="ECO:0000313" key="19">
    <source>
        <dbReference type="Proteomes" id="UP001178507"/>
    </source>
</evidence>
<evidence type="ECO:0000256" key="4">
    <source>
        <dbReference type="ARBA" id="ARBA00022527"/>
    </source>
</evidence>
<dbReference type="SMART" id="SM00220">
    <property type="entry name" value="S_TKc"/>
    <property type="match status" value="1"/>
</dbReference>
<dbReference type="Proteomes" id="UP001178507">
    <property type="component" value="Unassembled WGS sequence"/>
</dbReference>
<evidence type="ECO:0000256" key="3">
    <source>
        <dbReference type="ARBA" id="ARBA00022490"/>
    </source>
</evidence>
<dbReference type="PANTHER" id="PTHR24353">
    <property type="entry name" value="CYCLIC NUCLEOTIDE-DEPENDENT PROTEIN KINASE"/>
    <property type="match status" value="1"/>
</dbReference>
<feature type="domain" description="Cyclic nucleotide-binding" evidence="17">
    <location>
        <begin position="248"/>
        <end position="347"/>
    </location>
</feature>
<dbReference type="InterPro" id="IPR000719">
    <property type="entry name" value="Prot_kinase_dom"/>
</dbReference>
<evidence type="ECO:0000256" key="6">
    <source>
        <dbReference type="ARBA" id="ARBA00022679"/>
    </source>
</evidence>
<accession>A0AA36NDG8</accession>
<evidence type="ECO:0000259" key="16">
    <source>
        <dbReference type="PROSITE" id="PS50011"/>
    </source>
</evidence>
<evidence type="ECO:0000256" key="5">
    <source>
        <dbReference type="ARBA" id="ARBA00022535"/>
    </source>
</evidence>
<dbReference type="PRINTS" id="PR00103">
    <property type="entry name" value="CAMPKINASE"/>
</dbReference>
<evidence type="ECO:0000256" key="11">
    <source>
        <dbReference type="ARBA" id="ARBA00022842"/>
    </source>
</evidence>
<dbReference type="Gene3D" id="3.30.200.20">
    <property type="entry name" value="Phosphorylase Kinase, domain 1"/>
    <property type="match status" value="1"/>
</dbReference>
<feature type="domain" description="Cyclic nucleotide-binding" evidence="17">
    <location>
        <begin position="367"/>
        <end position="463"/>
    </location>
</feature>
<dbReference type="GO" id="GO:0046872">
    <property type="term" value="F:metal ion binding"/>
    <property type="evidence" value="ECO:0007669"/>
    <property type="project" value="UniProtKB-KW"/>
</dbReference>
<dbReference type="EMBL" id="CAUJNA010003333">
    <property type="protein sequence ID" value="CAJ1399381.1"/>
    <property type="molecule type" value="Genomic_DNA"/>
</dbReference>
<dbReference type="PROSITE" id="PS00888">
    <property type="entry name" value="CNMP_BINDING_1"/>
    <property type="match status" value="1"/>
</dbReference>
<evidence type="ECO:0000256" key="7">
    <source>
        <dbReference type="ARBA" id="ARBA00022723"/>
    </source>
</evidence>